<reference evidence="5" key="1">
    <citation type="journal article" date="2019" name="Int. J. Syst. Evol. Microbiol.">
        <title>The Global Catalogue of Microorganisms (GCM) 10K type strain sequencing project: providing services to taxonomists for standard genome sequencing and annotation.</title>
        <authorList>
            <consortium name="The Broad Institute Genomics Platform"/>
            <consortium name="The Broad Institute Genome Sequencing Center for Infectious Disease"/>
            <person name="Wu L."/>
            <person name="Ma J."/>
        </authorList>
    </citation>
    <scope>NUCLEOTIDE SEQUENCE [LARGE SCALE GENOMIC DNA]</scope>
    <source>
        <strain evidence="5">DT43</strain>
    </source>
</reference>
<evidence type="ECO:0000256" key="1">
    <source>
        <dbReference type="SAM" id="MobiDB-lite"/>
    </source>
</evidence>
<feature type="region of interest" description="Disordered" evidence="1">
    <location>
        <begin position="123"/>
        <end position="189"/>
    </location>
</feature>
<name>A0ABW0UF65_9STRE</name>
<feature type="compositionally biased region" description="Basic and acidic residues" evidence="1">
    <location>
        <begin position="91"/>
        <end position="108"/>
    </location>
</feature>
<dbReference type="InterPro" id="IPR026906">
    <property type="entry name" value="LRR_5"/>
</dbReference>
<dbReference type="PANTHER" id="PTHR45661:SF3">
    <property type="entry name" value="IG-LIKE DOMAIN-CONTAINING PROTEIN"/>
    <property type="match status" value="1"/>
</dbReference>
<dbReference type="EMBL" id="JBHSOJ010000016">
    <property type="protein sequence ID" value="MFC5630895.1"/>
    <property type="molecule type" value="Genomic_DNA"/>
</dbReference>
<evidence type="ECO:0000256" key="2">
    <source>
        <dbReference type="SAM" id="Phobius"/>
    </source>
</evidence>
<feature type="transmembrane region" description="Helical" evidence="2">
    <location>
        <begin position="1053"/>
        <end position="1070"/>
    </location>
</feature>
<dbReference type="Pfam" id="PF13306">
    <property type="entry name" value="LRR_5"/>
    <property type="match status" value="2"/>
</dbReference>
<accession>A0ABW0UF65</accession>
<evidence type="ECO:0000256" key="3">
    <source>
        <dbReference type="SAM" id="SignalP"/>
    </source>
</evidence>
<feature type="signal peptide" evidence="3">
    <location>
        <begin position="1"/>
        <end position="19"/>
    </location>
</feature>
<feature type="region of interest" description="Disordered" evidence="1">
    <location>
        <begin position="30"/>
        <end position="109"/>
    </location>
</feature>
<sequence length="1083" mass="120319">MKKQSVALAVIAMMATGIAAEEVSGLEKEATASNQLVDTDSDWFDDRDDSRTTSKTTLENSEVAEEVDDLFGDESSKPQNTEPLSGPSEEGDTRVTPKQNRTDKREISAEVVDLVADVVPESKKELSQTVEPNSTTEDDWFEEKEPEVPSRSHQGVSEEAKDFLTDHKVGKKTAVERDTTPSSEKKTPVDSISIWKNGDFITHGDCLVGLSAEGAKKLSHTDHLVLPQYGTDGTALKRVASFAFAPDKKTVIADYTSRIGEHGKIDQLDADGNDIFTEGESINAYILTKITIPEGYTHIGADAFADHKNVREVMLPKSLKHISDYAFAHMALRSIELPSGVIHIGDMAFFDNRLSGELVLPNQLTYLGERSFKSNRLQELAFKGTSLKVIGEAAFQDNDLTQVVLPNNLETIGQEAFTGNPGDDRYGNHVVLLTSDGKNPNKLKTEAAYVNPGKHLQTPAGQLDYSRWQVEDFQFQGSVILGFSEQGKQKVKHLKKLEIPDRYGNQMVTEIAANAFRNVDFDQQSLRKYDLEEVVLPNSIQKIGEFAFQSNRIESLALGESVVSIGAGAFMNNRISILDMPDSLQSIGDAAFHINHVSAIVIPPAVKQIGRSAFRQNGAQALLFLGNRVEEIGEMSFLSNALTKIDMNHLDKIQILSVQVFADNRLEEVILPTHLRDIKEEAFHANQLSKLQLPETVERIAFNAFTQNGVDGKRVNIHIVGDIESHLPDGEGHVINPDRMATNRDTLSDLVAELRGIDLLTLRASTQQQFKDIIRQGDDLLTKKELRQGEQWQYIQNSRFFMGRLALDRRMKEAEAAINGFVMSPNVSLLQEKYAYALRSYNNSALSLEQVSRLEKELFLLTGLVNGKGILANASLVQGVYQFKSPLPLPEYYIGLNVYLDAKGTIIYILDRSTSIGQGQLDSYGNPVVNVDEDNEGYHVLALESLPDYEGLTVDDIRTKALTEIVQIRTVPKAVYHRQAIFEAVKDAAKEWQGSNSQDDAGRKDDSKKQLSTPKKQEFSPVGAIEAGMSSRNAVSQSNQSEKTLPKTGEIVSHYWLLLGTFLIMISSFFEKMITLWRQRHIK</sequence>
<organism evidence="4 5">
    <name type="scientific">Streptococcus caledonicus</name>
    <dbReference type="NCBI Taxonomy" id="2614158"/>
    <lineage>
        <taxon>Bacteria</taxon>
        <taxon>Bacillati</taxon>
        <taxon>Bacillota</taxon>
        <taxon>Bacilli</taxon>
        <taxon>Lactobacillales</taxon>
        <taxon>Streptococcaceae</taxon>
        <taxon>Streptococcus</taxon>
    </lineage>
</organism>
<keyword evidence="2" id="KW-1133">Transmembrane helix</keyword>
<feature type="chain" id="PRO_5045220821" evidence="3">
    <location>
        <begin position="20"/>
        <end position="1083"/>
    </location>
</feature>
<feature type="compositionally biased region" description="Basic and acidic residues" evidence="1">
    <location>
        <begin position="146"/>
        <end position="188"/>
    </location>
</feature>
<keyword evidence="2" id="KW-0472">Membrane</keyword>
<dbReference type="Proteomes" id="UP001596110">
    <property type="component" value="Unassembled WGS sequence"/>
</dbReference>
<feature type="compositionally biased region" description="Acidic residues" evidence="1">
    <location>
        <begin position="62"/>
        <end position="72"/>
    </location>
</feature>
<keyword evidence="2" id="KW-0812">Transmembrane</keyword>
<proteinExistence type="predicted"/>
<keyword evidence="3" id="KW-0732">Signal</keyword>
<dbReference type="RefSeq" id="WP_162012238.1">
    <property type="nucleotide sequence ID" value="NZ_JBHSOJ010000016.1"/>
</dbReference>
<keyword evidence="5" id="KW-1185">Reference proteome</keyword>
<feature type="compositionally biased region" description="Acidic residues" evidence="1">
    <location>
        <begin position="136"/>
        <end position="145"/>
    </location>
</feature>
<dbReference type="Gene3D" id="3.80.10.10">
    <property type="entry name" value="Ribonuclease Inhibitor"/>
    <property type="match status" value="2"/>
</dbReference>
<protein>
    <submittedName>
        <fullName evidence="4">Leucine-rich repeat protein</fullName>
    </submittedName>
</protein>
<feature type="compositionally biased region" description="Basic and acidic residues" evidence="1">
    <location>
        <begin position="1000"/>
        <end position="1009"/>
    </location>
</feature>
<feature type="region of interest" description="Disordered" evidence="1">
    <location>
        <begin position="993"/>
        <end position="1023"/>
    </location>
</feature>
<gene>
    <name evidence="4" type="ORF">ACFPQ3_04655</name>
</gene>
<comment type="caution">
    <text evidence="4">The sequence shown here is derived from an EMBL/GenBank/DDBJ whole genome shotgun (WGS) entry which is preliminary data.</text>
</comment>
<dbReference type="InterPro" id="IPR053139">
    <property type="entry name" value="Surface_bspA-like"/>
</dbReference>
<dbReference type="PANTHER" id="PTHR45661">
    <property type="entry name" value="SURFACE ANTIGEN"/>
    <property type="match status" value="1"/>
</dbReference>
<evidence type="ECO:0000313" key="5">
    <source>
        <dbReference type="Proteomes" id="UP001596110"/>
    </source>
</evidence>
<evidence type="ECO:0000313" key="4">
    <source>
        <dbReference type="EMBL" id="MFC5630895.1"/>
    </source>
</evidence>
<dbReference type="SUPFAM" id="SSF52058">
    <property type="entry name" value="L domain-like"/>
    <property type="match status" value="1"/>
</dbReference>
<dbReference type="InterPro" id="IPR032675">
    <property type="entry name" value="LRR_dom_sf"/>
</dbReference>